<protein>
    <submittedName>
        <fullName evidence="2">Uncharacterized protein</fullName>
    </submittedName>
</protein>
<evidence type="ECO:0000313" key="3">
    <source>
        <dbReference type="Proteomes" id="UP001209878"/>
    </source>
</evidence>
<dbReference type="EMBL" id="JAODUO010000385">
    <property type="protein sequence ID" value="KAK2181689.1"/>
    <property type="molecule type" value="Genomic_DNA"/>
</dbReference>
<name>A0AAD9NVS4_RIDPI</name>
<keyword evidence="3" id="KW-1185">Reference proteome</keyword>
<comment type="caution">
    <text evidence="2">The sequence shown here is derived from an EMBL/GenBank/DDBJ whole genome shotgun (WGS) entry which is preliminary data.</text>
</comment>
<organism evidence="2 3">
    <name type="scientific">Ridgeia piscesae</name>
    <name type="common">Tubeworm</name>
    <dbReference type="NCBI Taxonomy" id="27915"/>
    <lineage>
        <taxon>Eukaryota</taxon>
        <taxon>Metazoa</taxon>
        <taxon>Spiralia</taxon>
        <taxon>Lophotrochozoa</taxon>
        <taxon>Annelida</taxon>
        <taxon>Polychaeta</taxon>
        <taxon>Sedentaria</taxon>
        <taxon>Canalipalpata</taxon>
        <taxon>Sabellida</taxon>
        <taxon>Siboglinidae</taxon>
        <taxon>Ridgeia</taxon>
    </lineage>
</organism>
<proteinExistence type="predicted"/>
<gene>
    <name evidence="2" type="ORF">NP493_384g01033</name>
</gene>
<dbReference type="AlphaFoldDB" id="A0AAD9NVS4"/>
<accession>A0AAD9NVS4</accession>
<evidence type="ECO:0000256" key="1">
    <source>
        <dbReference type="SAM" id="MobiDB-lite"/>
    </source>
</evidence>
<evidence type="ECO:0000313" key="2">
    <source>
        <dbReference type="EMBL" id="KAK2181689.1"/>
    </source>
</evidence>
<feature type="region of interest" description="Disordered" evidence="1">
    <location>
        <begin position="114"/>
        <end position="133"/>
    </location>
</feature>
<sequence length="133" mass="14388">MHDQLFAAFCVGAFSRHYSIHLLCVSYVLFIDVTLGRQMATLLHRRCYLAATFTALGCCSAHSAATVTASVVMVSVNPSSEPVNSANHDTDGQLLLCTSNILTTRMDPINTQVTNASDSSRTCGRGQFSPRPF</sequence>
<dbReference type="Proteomes" id="UP001209878">
    <property type="component" value="Unassembled WGS sequence"/>
</dbReference>
<reference evidence="2" key="1">
    <citation type="journal article" date="2023" name="Mol. Biol. Evol.">
        <title>Third-Generation Sequencing Reveals the Adaptive Role of the Epigenome in Three Deep-Sea Polychaetes.</title>
        <authorList>
            <person name="Perez M."/>
            <person name="Aroh O."/>
            <person name="Sun Y."/>
            <person name="Lan Y."/>
            <person name="Juniper S.K."/>
            <person name="Young C.R."/>
            <person name="Angers B."/>
            <person name="Qian P.Y."/>
        </authorList>
    </citation>
    <scope>NUCLEOTIDE SEQUENCE</scope>
    <source>
        <strain evidence="2">R07B-5</strain>
    </source>
</reference>